<dbReference type="EMBL" id="JAKJXP020000024">
    <property type="protein sequence ID" value="KAK7753944.1"/>
    <property type="molecule type" value="Genomic_DNA"/>
</dbReference>
<protein>
    <recommendedName>
        <fullName evidence="3">Alpha/beta hydrolase fold-3 domain-containing protein</fullName>
    </recommendedName>
</protein>
<organism evidence="4 5">
    <name type="scientific">Diatrype stigma</name>
    <dbReference type="NCBI Taxonomy" id="117547"/>
    <lineage>
        <taxon>Eukaryota</taxon>
        <taxon>Fungi</taxon>
        <taxon>Dikarya</taxon>
        <taxon>Ascomycota</taxon>
        <taxon>Pezizomycotina</taxon>
        <taxon>Sordariomycetes</taxon>
        <taxon>Xylariomycetidae</taxon>
        <taxon>Xylariales</taxon>
        <taxon>Diatrypaceae</taxon>
        <taxon>Diatrype</taxon>
    </lineage>
</organism>
<reference evidence="4 5" key="1">
    <citation type="submission" date="2024-02" db="EMBL/GenBank/DDBJ databases">
        <title>De novo assembly and annotation of 12 fungi associated with fruit tree decline syndrome in Ontario, Canada.</title>
        <authorList>
            <person name="Sulman M."/>
            <person name="Ellouze W."/>
            <person name="Ilyukhin E."/>
        </authorList>
    </citation>
    <scope>NUCLEOTIDE SEQUENCE [LARGE SCALE GENOMIC DNA]</scope>
    <source>
        <strain evidence="4 5">M11/M66-122</strain>
    </source>
</reference>
<accession>A0AAN9V3S1</accession>
<dbReference type="SUPFAM" id="SSF53474">
    <property type="entry name" value="alpha/beta-Hydrolases"/>
    <property type="match status" value="1"/>
</dbReference>
<dbReference type="Proteomes" id="UP001320420">
    <property type="component" value="Unassembled WGS sequence"/>
</dbReference>
<dbReference type="InterPro" id="IPR050300">
    <property type="entry name" value="GDXG_lipolytic_enzyme"/>
</dbReference>
<evidence type="ECO:0000313" key="4">
    <source>
        <dbReference type="EMBL" id="KAK7753944.1"/>
    </source>
</evidence>
<feature type="region of interest" description="Disordered" evidence="2">
    <location>
        <begin position="1"/>
        <end position="62"/>
    </location>
</feature>
<evidence type="ECO:0000256" key="2">
    <source>
        <dbReference type="SAM" id="MobiDB-lite"/>
    </source>
</evidence>
<evidence type="ECO:0000256" key="1">
    <source>
        <dbReference type="ARBA" id="ARBA00022801"/>
    </source>
</evidence>
<dbReference type="InterPro" id="IPR029058">
    <property type="entry name" value="AB_hydrolase_fold"/>
</dbReference>
<dbReference type="PANTHER" id="PTHR48081">
    <property type="entry name" value="AB HYDROLASE SUPERFAMILY PROTEIN C4A8.06C"/>
    <property type="match status" value="1"/>
</dbReference>
<dbReference type="GO" id="GO:0016787">
    <property type="term" value="F:hydrolase activity"/>
    <property type="evidence" value="ECO:0007669"/>
    <property type="project" value="UniProtKB-KW"/>
</dbReference>
<name>A0AAN9V3S1_9PEZI</name>
<dbReference type="PANTHER" id="PTHR48081:SF8">
    <property type="entry name" value="ALPHA_BETA HYDROLASE FOLD-3 DOMAIN-CONTAINING PROTEIN-RELATED"/>
    <property type="match status" value="1"/>
</dbReference>
<feature type="compositionally biased region" description="Pro residues" evidence="2">
    <location>
        <begin position="1"/>
        <end position="11"/>
    </location>
</feature>
<feature type="domain" description="Alpha/beta hydrolase fold-3" evidence="3">
    <location>
        <begin position="129"/>
        <end position="350"/>
    </location>
</feature>
<sequence length="386" mass="42860">MQAPAPAPAPAPASASASVSSLDSRVDEVTHVEATLSKRRPILPGKKPSKAADKTGKAPPSRTRLRISANWWRSLQCVGMSLHFLAPPRPPNPDFVRMIPSTLSSREGSFALHFYLPEGYTKADNWPVVVNYHGGGFTLGNGTDDARFARFVTEKVHAIFVSVDYRLAPEYPFPTAVEDGADALVYIVKNAAELRADPHRLATSGFSAGGNIAITAPLWLARLRKTRGDLPEHRVVALATWYPITDYTLTRVERRETAIRPEECLPPGLTDLFDASYLYPPELNLADPYLSPSKASDEMLKEGIPDKVLFYTCEWDMLLHEGEELSRRLKDPPISKDVYYTMIRGVAHGWDKGPNPLKAPRKSERLYLDCCHHLRKAFEQAEGESA</sequence>
<feature type="compositionally biased region" description="Low complexity" evidence="2">
    <location>
        <begin position="12"/>
        <end position="21"/>
    </location>
</feature>
<gene>
    <name evidence="4" type="ORF">SLS62_004042</name>
</gene>
<dbReference type="Pfam" id="PF07859">
    <property type="entry name" value="Abhydrolase_3"/>
    <property type="match status" value="1"/>
</dbReference>
<evidence type="ECO:0000313" key="5">
    <source>
        <dbReference type="Proteomes" id="UP001320420"/>
    </source>
</evidence>
<keyword evidence="5" id="KW-1185">Reference proteome</keyword>
<keyword evidence="1" id="KW-0378">Hydrolase</keyword>
<evidence type="ECO:0000259" key="3">
    <source>
        <dbReference type="Pfam" id="PF07859"/>
    </source>
</evidence>
<proteinExistence type="predicted"/>
<dbReference type="AlphaFoldDB" id="A0AAN9V3S1"/>
<dbReference type="Gene3D" id="3.40.50.1820">
    <property type="entry name" value="alpha/beta hydrolase"/>
    <property type="match status" value="1"/>
</dbReference>
<comment type="caution">
    <text evidence="4">The sequence shown here is derived from an EMBL/GenBank/DDBJ whole genome shotgun (WGS) entry which is preliminary data.</text>
</comment>
<dbReference type="InterPro" id="IPR013094">
    <property type="entry name" value="AB_hydrolase_3"/>
</dbReference>